<dbReference type="Gene3D" id="1.10.10.10">
    <property type="entry name" value="Winged helix-like DNA-binding domain superfamily/Winged helix DNA-binding domain"/>
    <property type="match status" value="1"/>
</dbReference>
<dbReference type="PRINTS" id="PR00039">
    <property type="entry name" value="HTHLYSR"/>
</dbReference>
<dbReference type="EMBL" id="QETA01000004">
    <property type="protein sequence ID" value="PWF22673.1"/>
    <property type="molecule type" value="Genomic_DNA"/>
</dbReference>
<evidence type="ECO:0000256" key="2">
    <source>
        <dbReference type="ARBA" id="ARBA00023015"/>
    </source>
</evidence>
<dbReference type="SUPFAM" id="SSF53850">
    <property type="entry name" value="Periplasmic binding protein-like II"/>
    <property type="match status" value="1"/>
</dbReference>
<feature type="domain" description="HTH lysR-type" evidence="5">
    <location>
        <begin position="1"/>
        <end position="58"/>
    </location>
</feature>
<dbReference type="Proteomes" id="UP000245212">
    <property type="component" value="Unassembled WGS sequence"/>
</dbReference>
<name>A0A2V1K2Z2_9BURK</name>
<dbReference type="InterPro" id="IPR005119">
    <property type="entry name" value="LysR_subst-bd"/>
</dbReference>
<comment type="caution">
    <text evidence="6">The sequence shown here is derived from an EMBL/GenBank/DDBJ whole genome shotgun (WGS) entry which is preliminary data.</text>
</comment>
<dbReference type="SUPFAM" id="SSF46785">
    <property type="entry name" value="Winged helix' DNA-binding domain"/>
    <property type="match status" value="1"/>
</dbReference>
<dbReference type="Gene3D" id="3.40.190.290">
    <property type="match status" value="1"/>
</dbReference>
<dbReference type="InterPro" id="IPR036388">
    <property type="entry name" value="WH-like_DNA-bd_sf"/>
</dbReference>
<dbReference type="RefSeq" id="WP_109062197.1">
    <property type="nucleotide sequence ID" value="NZ_QETA01000004.1"/>
</dbReference>
<reference evidence="7" key="1">
    <citation type="submission" date="2018-05" db="EMBL/GenBank/DDBJ databases">
        <authorList>
            <person name="Li Y."/>
        </authorList>
    </citation>
    <scope>NUCLEOTIDE SEQUENCE [LARGE SCALE GENOMIC DNA]</scope>
    <source>
        <strain evidence="7">3d-2-2</strain>
    </source>
</reference>
<dbReference type="PROSITE" id="PS50931">
    <property type="entry name" value="HTH_LYSR"/>
    <property type="match status" value="1"/>
</dbReference>
<protein>
    <submittedName>
        <fullName evidence="6">LysR family transcriptional regulator</fullName>
    </submittedName>
</protein>
<dbReference type="GO" id="GO:0000976">
    <property type="term" value="F:transcription cis-regulatory region binding"/>
    <property type="evidence" value="ECO:0007669"/>
    <property type="project" value="TreeGrafter"/>
</dbReference>
<dbReference type="InterPro" id="IPR000847">
    <property type="entry name" value="LysR_HTH_N"/>
</dbReference>
<dbReference type="GO" id="GO:0003700">
    <property type="term" value="F:DNA-binding transcription factor activity"/>
    <property type="evidence" value="ECO:0007669"/>
    <property type="project" value="InterPro"/>
</dbReference>
<evidence type="ECO:0000313" key="6">
    <source>
        <dbReference type="EMBL" id="PWF22673.1"/>
    </source>
</evidence>
<gene>
    <name evidence="6" type="ORF">DD235_11400</name>
</gene>
<evidence type="ECO:0000256" key="1">
    <source>
        <dbReference type="ARBA" id="ARBA00009437"/>
    </source>
</evidence>
<keyword evidence="4" id="KW-0804">Transcription</keyword>
<evidence type="ECO:0000256" key="4">
    <source>
        <dbReference type="ARBA" id="ARBA00023163"/>
    </source>
</evidence>
<accession>A0A2V1K2Z2</accession>
<dbReference type="PANTHER" id="PTHR30126">
    <property type="entry name" value="HTH-TYPE TRANSCRIPTIONAL REGULATOR"/>
    <property type="match status" value="1"/>
</dbReference>
<proteinExistence type="inferred from homology"/>
<dbReference type="Pfam" id="PF03466">
    <property type="entry name" value="LysR_substrate"/>
    <property type="match status" value="1"/>
</dbReference>
<evidence type="ECO:0000259" key="5">
    <source>
        <dbReference type="PROSITE" id="PS50931"/>
    </source>
</evidence>
<keyword evidence="2" id="KW-0805">Transcription regulation</keyword>
<organism evidence="6 7">
    <name type="scientific">Corticimicrobacter populi</name>
    <dbReference type="NCBI Taxonomy" id="2175229"/>
    <lineage>
        <taxon>Bacteria</taxon>
        <taxon>Pseudomonadati</taxon>
        <taxon>Pseudomonadota</taxon>
        <taxon>Betaproteobacteria</taxon>
        <taxon>Burkholderiales</taxon>
        <taxon>Alcaligenaceae</taxon>
        <taxon>Corticimicrobacter</taxon>
    </lineage>
</organism>
<dbReference type="AlphaFoldDB" id="A0A2V1K2Z2"/>
<dbReference type="Pfam" id="PF00126">
    <property type="entry name" value="HTH_1"/>
    <property type="match status" value="1"/>
</dbReference>
<sequence length="309" mass="34596">MDTGWLQDFVTLAQVNNFTRAAEIRHSSQAAFSRRIRALEAWVGAELIDRSVFPTRLTEEGSRFLEHALEIVRRVADARIDMADRPSGYRSMIRIAAPHALATGMLPQWWHDWTQRLPAIGCTVNPVNVHDAVTSLVAGNADLLVCFHNPQQPIHLDTAQYERLTLCAQSLHPYAAPTLLAQRRWTFPGSTQRPMPVLAYSPGAYLARMTDLILDNAPQPPVMERQAESDMADVLREMAIAGHGIAWLPDCVAQRALDAGLLVSISEEPRWTLRLSVMAYRDTTNDRPGVGRLWNRLRSLYESTASHSA</sequence>
<comment type="similarity">
    <text evidence="1">Belongs to the LysR transcriptional regulatory family.</text>
</comment>
<dbReference type="PANTHER" id="PTHR30126:SF2">
    <property type="entry name" value="HTH-TYPE TRANSCRIPTIONAL REGULATOR YJIE"/>
    <property type="match status" value="1"/>
</dbReference>
<keyword evidence="3" id="KW-0238">DNA-binding</keyword>
<evidence type="ECO:0000256" key="3">
    <source>
        <dbReference type="ARBA" id="ARBA00023125"/>
    </source>
</evidence>
<dbReference type="InterPro" id="IPR036390">
    <property type="entry name" value="WH_DNA-bd_sf"/>
</dbReference>
<keyword evidence="7" id="KW-1185">Reference proteome</keyword>
<evidence type="ECO:0000313" key="7">
    <source>
        <dbReference type="Proteomes" id="UP000245212"/>
    </source>
</evidence>